<dbReference type="OrthoDB" id="10255128at2759"/>
<feature type="compositionally biased region" description="Polar residues" evidence="1">
    <location>
        <begin position="94"/>
        <end position="106"/>
    </location>
</feature>
<protein>
    <submittedName>
        <fullName evidence="2">Uncharacterized protein</fullName>
    </submittedName>
</protein>
<reference evidence="3" key="1">
    <citation type="submission" date="2017-01" db="EMBL/GenBank/DDBJ databases">
        <title>Comparative genomics of anhydrobiosis in the tardigrade Hypsibius dujardini.</title>
        <authorList>
            <person name="Yoshida Y."/>
            <person name="Koutsovoulos G."/>
            <person name="Laetsch D."/>
            <person name="Stevens L."/>
            <person name="Kumar S."/>
            <person name="Horikawa D."/>
            <person name="Ishino K."/>
            <person name="Komine S."/>
            <person name="Tomita M."/>
            <person name="Blaxter M."/>
            <person name="Arakawa K."/>
        </authorList>
    </citation>
    <scope>NUCLEOTIDE SEQUENCE [LARGE SCALE GENOMIC DNA]</scope>
    <source>
        <strain evidence="3">Z151</strain>
    </source>
</reference>
<dbReference type="AlphaFoldDB" id="A0A1W0WVD0"/>
<organism evidence="2 3">
    <name type="scientific">Hypsibius exemplaris</name>
    <name type="common">Freshwater tardigrade</name>
    <dbReference type="NCBI Taxonomy" id="2072580"/>
    <lineage>
        <taxon>Eukaryota</taxon>
        <taxon>Metazoa</taxon>
        <taxon>Ecdysozoa</taxon>
        <taxon>Tardigrada</taxon>
        <taxon>Eutardigrada</taxon>
        <taxon>Parachela</taxon>
        <taxon>Hypsibioidea</taxon>
        <taxon>Hypsibiidae</taxon>
        <taxon>Hypsibius</taxon>
    </lineage>
</organism>
<accession>A0A1W0WVD0</accession>
<comment type="caution">
    <text evidence="2">The sequence shown here is derived from an EMBL/GenBank/DDBJ whole genome shotgun (WGS) entry which is preliminary data.</text>
</comment>
<sequence>MSPFRALHVFCVLSVRNGIKKKGVDQPFRESLQTPNKSPFDSDEERGGGSGGGRDSKVYEEIKPVATVRTTTVVATESDKKSELYPPLPPAKAVTTTAPDTDSKSYNPFDDEDDE</sequence>
<feature type="region of interest" description="Disordered" evidence="1">
    <location>
        <begin position="74"/>
        <end position="115"/>
    </location>
</feature>
<evidence type="ECO:0000313" key="3">
    <source>
        <dbReference type="Proteomes" id="UP000192578"/>
    </source>
</evidence>
<dbReference type="EMBL" id="MTYJ01000042">
    <property type="protein sequence ID" value="OQV19152.1"/>
    <property type="molecule type" value="Genomic_DNA"/>
</dbReference>
<evidence type="ECO:0000313" key="2">
    <source>
        <dbReference type="EMBL" id="OQV19152.1"/>
    </source>
</evidence>
<proteinExistence type="predicted"/>
<name>A0A1W0WVD0_HYPEX</name>
<feature type="region of interest" description="Disordered" evidence="1">
    <location>
        <begin position="22"/>
        <end position="61"/>
    </location>
</feature>
<keyword evidence="3" id="KW-1185">Reference proteome</keyword>
<gene>
    <name evidence="2" type="ORF">BV898_06791</name>
</gene>
<evidence type="ECO:0000256" key="1">
    <source>
        <dbReference type="SAM" id="MobiDB-lite"/>
    </source>
</evidence>
<dbReference type="Proteomes" id="UP000192578">
    <property type="component" value="Unassembled WGS sequence"/>
</dbReference>